<evidence type="ECO:0000256" key="2">
    <source>
        <dbReference type="ARBA" id="ARBA00022692"/>
    </source>
</evidence>
<evidence type="ECO:0000313" key="7">
    <source>
        <dbReference type="EMBL" id="SVE27935.1"/>
    </source>
</evidence>
<protein>
    <recommendedName>
        <fullName evidence="6">O-antigen ligase-related domain-containing protein</fullName>
    </recommendedName>
</protein>
<dbReference type="AlphaFoldDB" id="A0A383C8G6"/>
<feature type="non-terminal residue" evidence="7">
    <location>
        <position position="1"/>
    </location>
</feature>
<evidence type="ECO:0000256" key="3">
    <source>
        <dbReference type="ARBA" id="ARBA00022989"/>
    </source>
</evidence>
<name>A0A383C8G6_9ZZZZ</name>
<dbReference type="PANTHER" id="PTHR37422">
    <property type="entry name" value="TEICHURONIC ACID BIOSYNTHESIS PROTEIN TUAE"/>
    <property type="match status" value="1"/>
</dbReference>
<evidence type="ECO:0000259" key="6">
    <source>
        <dbReference type="Pfam" id="PF04932"/>
    </source>
</evidence>
<dbReference type="Pfam" id="PF04932">
    <property type="entry name" value="Wzy_C"/>
    <property type="match status" value="1"/>
</dbReference>
<dbReference type="InterPro" id="IPR007016">
    <property type="entry name" value="O-antigen_ligase-rel_domated"/>
</dbReference>
<sequence>LFNIVQRKYINYYLSAFLLAIALTEIASYLVWFELVEPFKNATVKNPTPFMSHISYNPILAFAIYLVLHEIFFNKKLTNLVFSFYSFFAISMTINMFITGGRAGQVAFFVMLSILIFQIFDKQRIKSLLVILIMIPSIFITAYQFSDLFKTRVDLAITDTLSYSDRGSTSIGLRINFTKNSLEVIKKNPIIGIGTGDFPSEYKKINQINTPQLPNTTNPHNMYTLITMQLGLIGLVSMLSIF</sequence>
<feature type="transmembrane region" description="Helical" evidence="5">
    <location>
        <begin position="80"/>
        <end position="98"/>
    </location>
</feature>
<dbReference type="PANTHER" id="PTHR37422:SF13">
    <property type="entry name" value="LIPOPOLYSACCHARIDE BIOSYNTHESIS PROTEIN PA4999-RELATED"/>
    <property type="match status" value="1"/>
</dbReference>
<evidence type="ECO:0000256" key="1">
    <source>
        <dbReference type="ARBA" id="ARBA00004141"/>
    </source>
</evidence>
<dbReference type="GO" id="GO:0016020">
    <property type="term" value="C:membrane"/>
    <property type="evidence" value="ECO:0007669"/>
    <property type="project" value="UniProtKB-SubCell"/>
</dbReference>
<feature type="domain" description="O-antigen ligase-related" evidence="6">
    <location>
        <begin position="88"/>
        <end position="238"/>
    </location>
</feature>
<reference evidence="7" key="1">
    <citation type="submission" date="2018-05" db="EMBL/GenBank/DDBJ databases">
        <authorList>
            <person name="Lanie J.A."/>
            <person name="Ng W.-L."/>
            <person name="Kazmierczak K.M."/>
            <person name="Andrzejewski T.M."/>
            <person name="Davidsen T.M."/>
            <person name="Wayne K.J."/>
            <person name="Tettelin H."/>
            <person name="Glass J.I."/>
            <person name="Rusch D."/>
            <person name="Podicherti R."/>
            <person name="Tsui H.-C.T."/>
            <person name="Winkler M.E."/>
        </authorList>
    </citation>
    <scope>NUCLEOTIDE SEQUENCE</scope>
</reference>
<keyword evidence="3 5" id="KW-1133">Transmembrane helix</keyword>
<feature type="transmembrane region" description="Helical" evidence="5">
    <location>
        <begin position="222"/>
        <end position="241"/>
    </location>
</feature>
<keyword evidence="4 5" id="KW-0472">Membrane</keyword>
<evidence type="ECO:0000256" key="4">
    <source>
        <dbReference type="ARBA" id="ARBA00023136"/>
    </source>
</evidence>
<feature type="transmembrane region" description="Helical" evidence="5">
    <location>
        <begin position="127"/>
        <end position="145"/>
    </location>
</feature>
<comment type="subcellular location">
    <subcellularLocation>
        <location evidence="1">Membrane</location>
        <topology evidence="1">Multi-pass membrane protein</topology>
    </subcellularLocation>
</comment>
<dbReference type="EMBL" id="UINC01206348">
    <property type="protein sequence ID" value="SVE27935.1"/>
    <property type="molecule type" value="Genomic_DNA"/>
</dbReference>
<proteinExistence type="predicted"/>
<feature type="non-terminal residue" evidence="7">
    <location>
        <position position="242"/>
    </location>
</feature>
<keyword evidence="2 5" id="KW-0812">Transmembrane</keyword>
<dbReference type="InterPro" id="IPR051533">
    <property type="entry name" value="WaaL-like"/>
</dbReference>
<organism evidence="7">
    <name type="scientific">marine metagenome</name>
    <dbReference type="NCBI Taxonomy" id="408172"/>
    <lineage>
        <taxon>unclassified sequences</taxon>
        <taxon>metagenomes</taxon>
        <taxon>ecological metagenomes</taxon>
    </lineage>
</organism>
<accession>A0A383C8G6</accession>
<gene>
    <name evidence="7" type="ORF">METZ01_LOCUS480789</name>
</gene>
<feature type="transmembrane region" description="Helical" evidence="5">
    <location>
        <begin position="12"/>
        <end position="33"/>
    </location>
</feature>
<evidence type="ECO:0000256" key="5">
    <source>
        <dbReference type="SAM" id="Phobius"/>
    </source>
</evidence>
<feature type="transmembrane region" description="Helical" evidence="5">
    <location>
        <begin position="53"/>
        <end position="73"/>
    </location>
</feature>
<feature type="transmembrane region" description="Helical" evidence="5">
    <location>
        <begin position="104"/>
        <end position="120"/>
    </location>
</feature>